<dbReference type="InterPro" id="IPR050463">
    <property type="entry name" value="Gfo/Idh/MocA_oxidrdct_glycsds"/>
</dbReference>
<dbReference type="PANTHER" id="PTHR43818">
    <property type="entry name" value="BCDNA.GH03377"/>
    <property type="match status" value="1"/>
</dbReference>
<dbReference type="AlphaFoldDB" id="A0A0B2A2U3"/>
<gene>
    <name evidence="5" type="ORF">LK09_17955</name>
</gene>
<protein>
    <submittedName>
        <fullName evidence="5">Oxidoreductase</fullName>
    </submittedName>
</protein>
<feature type="domain" description="GFO/IDH/MocA-like oxidoreductase" evidence="4">
    <location>
        <begin position="138"/>
        <end position="272"/>
    </location>
</feature>
<accession>A0A0B2A2U3</accession>
<feature type="domain" description="Gfo/Idh/MocA-like oxidoreductase N-terminal" evidence="3">
    <location>
        <begin position="13"/>
        <end position="127"/>
    </location>
</feature>
<keyword evidence="1" id="KW-0560">Oxidoreductase</keyword>
<proteinExistence type="predicted"/>
<dbReference type="RefSeq" id="WP_039402598.1">
    <property type="nucleotide sequence ID" value="NZ_JTDK01000018.1"/>
</dbReference>
<name>A0A0B2A2U3_9MICO</name>
<comment type="caution">
    <text evidence="5">The sequence shown here is derived from an EMBL/GenBank/DDBJ whole genome shotgun (WGS) entry which is preliminary data.</text>
</comment>
<dbReference type="SUPFAM" id="SSF51735">
    <property type="entry name" value="NAD(P)-binding Rossmann-fold domains"/>
    <property type="match status" value="1"/>
</dbReference>
<evidence type="ECO:0000256" key="2">
    <source>
        <dbReference type="ARBA" id="ARBA00023027"/>
    </source>
</evidence>
<organism evidence="5 6">
    <name type="scientific">Microbacterium mangrovi</name>
    <dbReference type="NCBI Taxonomy" id="1348253"/>
    <lineage>
        <taxon>Bacteria</taxon>
        <taxon>Bacillati</taxon>
        <taxon>Actinomycetota</taxon>
        <taxon>Actinomycetes</taxon>
        <taxon>Micrococcales</taxon>
        <taxon>Microbacteriaceae</taxon>
        <taxon>Microbacterium</taxon>
    </lineage>
</organism>
<dbReference type="InterPro" id="IPR000683">
    <property type="entry name" value="Gfo/Idh/MocA-like_OxRdtase_N"/>
</dbReference>
<evidence type="ECO:0000259" key="4">
    <source>
        <dbReference type="Pfam" id="PF22725"/>
    </source>
</evidence>
<evidence type="ECO:0000313" key="5">
    <source>
        <dbReference type="EMBL" id="KHK95893.1"/>
    </source>
</evidence>
<dbReference type="Gene3D" id="3.30.360.10">
    <property type="entry name" value="Dihydrodipicolinate Reductase, domain 2"/>
    <property type="match status" value="1"/>
</dbReference>
<dbReference type="Pfam" id="PF01408">
    <property type="entry name" value="GFO_IDH_MocA"/>
    <property type="match status" value="1"/>
</dbReference>
<keyword evidence="2" id="KW-0520">NAD</keyword>
<dbReference type="EMBL" id="JTDK01000018">
    <property type="protein sequence ID" value="KHK95893.1"/>
    <property type="molecule type" value="Genomic_DNA"/>
</dbReference>
<dbReference type="OrthoDB" id="9776544at2"/>
<evidence type="ECO:0000259" key="3">
    <source>
        <dbReference type="Pfam" id="PF01408"/>
    </source>
</evidence>
<dbReference type="Proteomes" id="UP000031030">
    <property type="component" value="Unassembled WGS sequence"/>
</dbReference>
<keyword evidence="6" id="KW-1185">Reference proteome</keyword>
<evidence type="ECO:0000256" key="1">
    <source>
        <dbReference type="ARBA" id="ARBA00023002"/>
    </source>
</evidence>
<dbReference type="GO" id="GO:0000166">
    <property type="term" value="F:nucleotide binding"/>
    <property type="evidence" value="ECO:0007669"/>
    <property type="project" value="InterPro"/>
</dbReference>
<reference evidence="5 6" key="1">
    <citation type="submission" date="2014-11" db="EMBL/GenBank/DDBJ databases">
        <title>Genome sequence of Microbacterium mangrovi MUSC 115(T).</title>
        <authorList>
            <person name="Lee L.-H."/>
        </authorList>
    </citation>
    <scope>NUCLEOTIDE SEQUENCE [LARGE SCALE GENOMIC DNA]</scope>
    <source>
        <strain evidence="5 6">MUSC 115</strain>
    </source>
</reference>
<dbReference type="InterPro" id="IPR036291">
    <property type="entry name" value="NAD(P)-bd_dom_sf"/>
</dbReference>
<dbReference type="GO" id="GO:0016491">
    <property type="term" value="F:oxidoreductase activity"/>
    <property type="evidence" value="ECO:0007669"/>
    <property type="project" value="UniProtKB-KW"/>
</dbReference>
<evidence type="ECO:0000313" key="6">
    <source>
        <dbReference type="Proteomes" id="UP000031030"/>
    </source>
</evidence>
<dbReference type="STRING" id="1348253.LK09_17955"/>
<sequence>MGAFAPRGSGPVGVGFIGTGVISNTYLENLGSFPDVKVHILGDLNTEVAASQADKHGIAQSGTVDEVLAHPDVEIVVNLTIPKVHAEVSSNIIAAGKHVWSEKPIATTLADARALLDQADAAGLRVGIAPDTVLGPGIQTARRALLRGDIGVPIGAQTVMENVGPDIWHPSPEFLFAVGAGPLFDMGPYYLTMLANLFGPIAAVSAVGSRSRATRTIQQGPRAGTEFPVEVPTHVLAAARFDSGAVSQSVFSFDSPFARMGYVEITGTEGTMLVPDPNMFVGDVKIVGKPTVDTLMAASEPEWHTLEPVGVEAGRGLGVLDMARAIRTGVPHIATGELGYHVLDAMVAIEGAVESGESVAIESTVADIPLVPEDRDPREATLA</sequence>
<dbReference type="InterPro" id="IPR055170">
    <property type="entry name" value="GFO_IDH_MocA-like_dom"/>
</dbReference>
<dbReference type="Gene3D" id="3.40.50.720">
    <property type="entry name" value="NAD(P)-binding Rossmann-like Domain"/>
    <property type="match status" value="1"/>
</dbReference>
<dbReference type="SUPFAM" id="SSF55347">
    <property type="entry name" value="Glyceraldehyde-3-phosphate dehydrogenase-like, C-terminal domain"/>
    <property type="match status" value="1"/>
</dbReference>
<dbReference type="Pfam" id="PF22725">
    <property type="entry name" value="GFO_IDH_MocA_C3"/>
    <property type="match status" value="1"/>
</dbReference>
<dbReference type="PANTHER" id="PTHR43818:SF11">
    <property type="entry name" value="BCDNA.GH03377"/>
    <property type="match status" value="1"/>
</dbReference>